<dbReference type="EMBL" id="VTOX01000003">
    <property type="protein sequence ID" value="NKE66326.1"/>
    <property type="molecule type" value="Genomic_DNA"/>
</dbReference>
<keyword evidence="2" id="KW-0808">Transferase</keyword>
<dbReference type="RefSeq" id="WP_168107438.1">
    <property type="nucleotide sequence ID" value="NZ_VTOX01000003.1"/>
</dbReference>
<dbReference type="InterPro" id="IPR004839">
    <property type="entry name" value="Aminotransferase_I/II_large"/>
</dbReference>
<name>A0A7X6I6E0_9BURK</name>
<comment type="caution">
    <text evidence="2">The sequence shown here is derived from an EMBL/GenBank/DDBJ whole genome shotgun (WGS) entry which is preliminary data.</text>
</comment>
<dbReference type="GO" id="GO:0008483">
    <property type="term" value="F:transaminase activity"/>
    <property type="evidence" value="ECO:0007669"/>
    <property type="project" value="UniProtKB-KW"/>
</dbReference>
<proteinExistence type="predicted"/>
<keyword evidence="3" id="KW-1185">Reference proteome</keyword>
<evidence type="ECO:0000259" key="1">
    <source>
        <dbReference type="Pfam" id="PF00155"/>
    </source>
</evidence>
<dbReference type="InterPro" id="IPR015424">
    <property type="entry name" value="PyrdxlP-dep_Trfase"/>
</dbReference>
<dbReference type="GO" id="GO:0030170">
    <property type="term" value="F:pyridoxal phosphate binding"/>
    <property type="evidence" value="ECO:0007669"/>
    <property type="project" value="InterPro"/>
</dbReference>
<organism evidence="2 3">
    <name type="scientific">Ramlibacter lithotrophicus</name>
    <dbReference type="NCBI Taxonomy" id="2606681"/>
    <lineage>
        <taxon>Bacteria</taxon>
        <taxon>Pseudomonadati</taxon>
        <taxon>Pseudomonadota</taxon>
        <taxon>Betaproteobacteria</taxon>
        <taxon>Burkholderiales</taxon>
        <taxon>Comamonadaceae</taxon>
        <taxon>Ramlibacter</taxon>
    </lineage>
</organism>
<accession>A0A7X6I6E0</accession>
<dbReference type="AlphaFoldDB" id="A0A7X6I6E0"/>
<evidence type="ECO:0000313" key="3">
    <source>
        <dbReference type="Proteomes" id="UP000521868"/>
    </source>
</evidence>
<gene>
    <name evidence="2" type="ORF">RAMLITH_10885</name>
</gene>
<keyword evidence="2" id="KW-0032">Aminotransferase</keyword>
<dbReference type="Gene3D" id="3.90.1150.10">
    <property type="entry name" value="Aspartate Aminotransferase, domain 1"/>
    <property type="match status" value="2"/>
</dbReference>
<dbReference type="Proteomes" id="UP000521868">
    <property type="component" value="Unassembled WGS sequence"/>
</dbReference>
<dbReference type="InterPro" id="IPR015422">
    <property type="entry name" value="PyrdxlP-dep_Trfase_small"/>
</dbReference>
<protein>
    <submittedName>
        <fullName evidence="2">Aminotransferase class I/II-fold pyridoxal phosphate-dependent enzyme</fullName>
    </submittedName>
</protein>
<dbReference type="InterPro" id="IPR015421">
    <property type="entry name" value="PyrdxlP-dep_Trfase_major"/>
</dbReference>
<dbReference type="SUPFAM" id="SSF53383">
    <property type="entry name" value="PLP-dependent transferases"/>
    <property type="match status" value="1"/>
</dbReference>
<evidence type="ECO:0000313" key="2">
    <source>
        <dbReference type="EMBL" id="NKE66326.1"/>
    </source>
</evidence>
<reference evidence="2 3" key="1">
    <citation type="journal article" date="2020" name="Nature">
        <title>Bacterial chemolithoautotrophy via manganese oxidation.</title>
        <authorList>
            <person name="Yu H."/>
            <person name="Leadbetter J.R."/>
        </authorList>
    </citation>
    <scope>NUCLEOTIDE SEQUENCE [LARGE SCALE GENOMIC DNA]</scope>
    <source>
        <strain evidence="2 3">RBP-1</strain>
    </source>
</reference>
<sequence>MNQDGRCHGGPDRAFAARWDFSTCANAAGPCPAVLAAVRAADPARYPDPDCAVVRERLAALHGVPAHRILLAASASEFVQRVTAVGGRLWPGPVAVPRHAYGDYAAAARAWGRALQSDAAGPAVPALRWCAEPSSPLGDDAAPPPDPQRVPTVLDAVYAPLRLHGPGRWQDSDRSGVFVLHSPNKALGLCGVRGAYAVAPERAGWDVAAWCRALEAALPSWPLGAHGVAMLGAWASGEVQQWVRDTRPRLAAWKQALAQALAARDFEVRASGTPFFCVRPPRPLAADRLHPYDIAVRDAASFGLAGWWRVSAQPPAAIGALASALDALSRKDRP</sequence>
<dbReference type="Gene3D" id="3.40.640.10">
    <property type="entry name" value="Type I PLP-dependent aspartate aminotransferase-like (Major domain)"/>
    <property type="match status" value="2"/>
</dbReference>
<dbReference type="Pfam" id="PF00155">
    <property type="entry name" value="Aminotran_1_2"/>
    <property type="match status" value="1"/>
</dbReference>
<feature type="domain" description="Aminotransferase class I/classII large" evidence="1">
    <location>
        <begin position="149"/>
        <end position="322"/>
    </location>
</feature>